<feature type="transmembrane region" description="Helical" evidence="1">
    <location>
        <begin position="20"/>
        <end position="41"/>
    </location>
</feature>
<sequence length="465" mass="51039">MIQKLGKKFTDIFQRFMPDAFVFALLLTLITAGLAMTWTEASTMKVIRSWYDGFWLLLEFGMQMVLLVVTGYSIALSPLVNRGIDTLAGKIRSPRQVYFLVVLLGSLFCLVSWGWMVVTAVLGRELALRIKGIHYPYLIACIYFSNLIWVCGLSSSIPLLLNTPGNFILEAGILSSTLPTADTLGSSLNLVMMGIILVTGPLLMHYLAPRSADVPTLKTMLGPESGQNTTPIREEARLLKLPYKAFSDLLNNSMIIQYVIALSGTVYLIHHFMTRGLDLNLNVMIFTFLILGLYLHGTPMRYVIAMKRASGNISGIVFQFPFYAGIMGIMIYTGLGEKLALWMASVASVDSVPFFAFLSGALVNFAIPSAGGEFAVIGPSILQAVQEIGAGLPEQQLNALISRAAMSVAYGESLTNLLQPFFLLVIIPVLGSGTKIQARDIMGYLVIPFLFFLLLQLALVSFWPL</sequence>
<feature type="transmembrane region" description="Helical" evidence="1">
    <location>
        <begin position="249"/>
        <end position="269"/>
    </location>
</feature>
<proteinExistence type="predicted"/>
<dbReference type="Pfam" id="PF02667">
    <property type="entry name" value="SCFA_trans"/>
    <property type="match status" value="1"/>
</dbReference>
<name>A0A6P0U7S8_9FLAO</name>
<evidence type="ECO:0000313" key="3">
    <source>
        <dbReference type="Proteomes" id="UP000468443"/>
    </source>
</evidence>
<dbReference type="AlphaFoldDB" id="A0A6P0U7S8"/>
<feature type="transmembrane region" description="Helical" evidence="1">
    <location>
        <begin position="316"/>
        <end position="335"/>
    </location>
</feature>
<comment type="caution">
    <text evidence="2">The sequence shown here is derived from an EMBL/GenBank/DDBJ whole genome shotgun (WGS) entry which is preliminary data.</text>
</comment>
<dbReference type="GO" id="GO:0005886">
    <property type="term" value="C:plasma membrane"/>
    <property type="evidence" value="ECO:0007669"/>
    <property type="project" value="TreeGrafter"/>
</dbReference>
<feature type="transmembrane region" description="Helical" evidence="1">
    <location>
        <begin position="53"/>
        <end position="77"/>
    </location>
</feature>
<keyword evidence="1" id="KW-0812">Transmembrane</keyword>
<keyword evidence="1" id="KW-1133">Transmembrane helix</keyword>
<dbReference type="PANTHER" id="PTHR41983">
    <property type="entry name" value="SHORT-CHAIN FATTY ACID TRANSPORTER-RELATED"/>
    <property type="match status" value="1"/>
</dbReference>
<keyword evidence="1" id="KW-0472">Membrane</keyword>
<feature type="transmembrane region" description="Helical" evidence="1">
    <location>
        <begin position="443"/>
        <end position="463"/>
    </location>
</feature>
<evidence type="ECO:0000256" key="1">
    <source>
        <dbReference type="SAM" id="Phobius"/>
    </source>
</evidence>
<dbReference type="EMBL" id="JAABOP010000001">
    <property type="protein sequence ID" value="NER09134.1"/>
    <property type="molecule type" value="Genomic_DNA"/>
</dbReference>
<keyword evidence="3" id="KW-1185">Reference proteome</keyword>
<dbReference type="RefSeq" id="WP_163691208.1">
    <property type="nucleotide sequence ID" value="NZ_FXTW01000001.1"/>
</dbReference>
<feature type="transmembrane region" description="Helical" evidence="1">
    <location>
        <begin position="188"/>
        <end position="208"/>
    </location>
</feature>
<feature type="transmembrane region" description="Helical" evidence="1">
    <location>
        <begin position="281"/>
        <end position="304"/>
    </location>
</feature>
<accession>A0A6P0U7S8</accession>
<organism evidence="2 3">
    <name type="scientific">Muriicola jejuensis</name>
    <dbReference type="NCBI Taxonomy" id="504488"/>
    <lineage>
        <taxon>Bacteria</taxon>
        <taxon>Pseudomonadati</taxon>
        <taxon>Bacteroidota</taxon>
        <taxon>Flavobacteriia</taxon>
        <taxon>Flavobacteriales</taxon>
        <taxon>Flavobacteriaceae</taxon>
        <taxon>Muriicola</taxon>
    </lineage>
</organism>
<gene>
    <name evidence="2" type="ORF">GWK09_01270</name>
</gene>
<dbReference type="InterPro" id="IPR006160">
    <property type="entry name" value="SCFA_transpt_AtoE"/>
</dbReference>
<protein>
    <submittedName>
        <fullName evidence="2">TIGR00366 family protein</fullName>
    </submittedName>
</protein>
<feature type="transmembrane region" description="Helical" evidence="1">
    <location>
        <begin position="97"/>
        <end position="123"/>
    </location>
</feature>
<dbReference type="PANTHER" id="PTHR41983:SF2">
    <property type="entry name" value="SHORT-CHAIN FATTY ACID TRANSPORTER-RELATED"/>
    <property type="match status" value="1"/>
</dbReference>
<reference evidence="2 3" key="1">
    <citation type="submission" date="2020-01" db="EMBL/GenBank/DDBJ databases">
        <title>Muriicola jejuensis KCTC 22299.</title>
        <authorList>
            <person name="Wang G."/>
        </authorList>
    </citation>
    <scope>NUCLEOTIDE SEQUENCE [LARGE SCALE GENOMIC DNA]</scope>
    <source>
        <strain evidence="2 3">KCTC 22299</strain>
    </source>
</reference>
<dbReference type="Proteomes" id="UP000468443">
    <property type="component" value="Unassembled WGS sequence"/>
</dbReference>
<evidence type="ECO:0000313" key="2">
    <source>
        <dbReference type="EMBL" id="NER09134.1"/>
    </source>
</evidence>
<feature type="transmembrane region" description="Helical" evidence="1">
    <location>
        <begin position="413"/>
        <end position="431"/>
    </location>
</feature>
<feature type="transmembrane region" description="Helical" evidence="1">
    <location>
        <begin position="341"/>
        <end position="367"/>
    </location>
</feature>
<feature type="transmembrane region" description="Helical" evidence="1">
    <location>
        <begin position="135"/>
        <end position="161"/>
    </location>
</feature>